<evidence type="ECO:0000256" key="12">
    <source>
        <dbReference type="SAM" id="MobiDB-lite"/>
    </source>
</evidence>
<dbReference type="WormBase" id="SRAE_2000104800">
    <property type="protein sequence ID" value="SRP11790"/>
    <property type="gene ID" value="WBGene00261248"/>
</dbReference>
<gene>
    <name evidence="15 17 18" type="ORF">SRAE_2000104800</name>
</gene>
<dbReference type="InterPro" id="IPR006671">
    <property type="entry name" value="Cyclin_N"/>
</dbReference>
<dbReference type="STRING" id="34506.A0A090LE07"/>
<evidence type="ECO:0000256" key="6">
    <source>
        <dbReference type="ARBA" id="ARBA00022824"/>
    </source>
</evidence>
<proteinExistence type="inferred from homology"/>
<dbReference type="Pfam" id="PF00134">
    <property type="entry name" value="Cyclin_N"/>
    <property type="match status" value="1"/>
</dbReference>
<evidence type="ECO:0000313" key="17">
    <source>
        <dbReference type="WBParaSite" id="SRAE_2000104800.1"/>
    </source>
</evidence>
<protein>
    <recommendedName>
        <fullName evidence="3">Translocon-associated protein subunit alpha</fullName>
    </recommendedName>
    <alternativeName>
        <fullName evidence="11">Signal sequence receptor subunit alpha</fullName>
    </alternativeName>
</protein>
<evidence type="ECO:0000256" key="13">
    <source>
        <dbReference type="SAM" id="Phobius"/>
    </source>
</evidence>
<reference evidence="15 16" key="1">
    <citation type="submission" date="2014-09" db="EMBL/GenBank/DDBJ databases">
        <authorList>
            <person name="Martin A.A."/>
        </authorList>
    </citation>
    <scope>NUCLEOTIDE SEQUENCE</scope>
    <source>
        <strain evidence="16">ED321</strain>
        <strain evidence="15">ED321 Heterogonic</strain>
    </source>
</reference>
<feature type="domain" description="Cyclin N-terminal" evidence="14">
    <location>
        <begin position="218"/>
        <end position="278"/>
    </location>
</feature>
<dbReference type="GO" id="GO:0005789">
    <property type="term" value="C:endoplasmic reticulum membrane"/>
    <property type="evidence" value="ECO:0007669"/>
    <property type="project" value="UniProtKB-SubCell"/>
</dbReference>
<evidence type="ECO:0000256" key="9">
    <source>
        <dbReference type="ARBA" id="ARBA00025620"/>
    </source>
</evidence>
<evidence type="ECO:0000313" key="18">
    <source>
        <dbReference type="WormBase" id="SRAE_2000104800"/>
    </source>
</evidence>
<evidence type="ECO:0000313" key="16">
    <source>
        <dbReference type="Proteomes" id="UP000035682"/>
    </source>
</evidence>
<evidence type="ECO:0000256" key="7">
    <source>
        <dbReference type="ARBA" id="ARBA00022989"/>
    </source>
</evidence>
<dbReference type="InterPro" id="IPR036915">
    <property type="entry name" value="Cyclin-like_sf"/>
</dbReference>
<feature type="compositionally biased region" description="Basic and acidic residues" evidence="12">
    <location>
        <begin position="28"/>
        <end position="44"/>
    </location>
</feature>
<dbReference type="CTD" id="36378742"/>
<evidence type="ECO:0000256" key="10">
    <source>
        <dbReference type="ARBA" id="ARBA00025854"/>
    </source>
</evidence>
<evidence type="ECO:0000256" key="1">
    <source>
        <dbReference type="ARBA" id="ARBA00004115"/>
    </source>
</evidence>
<evidence type="ECO:0000256" key="3">
    <source>
        <dbReference type="ARBA" id="ARBA00020280"/>
    </source>
</evidence>
<reference evidence="17" key="2">
    <citation type="submission" date="2020-12" db="UniProtKB">
        <authorList>
            <consortium name="WormBaseParasite"/>
        </authorList>
    </citation>
    <scope>IDENTIFICATION</scope>
</reference>
<comment type="function">
    <text evidence="9">TRAP proteins are part of a complex whose function is to bind calcium to the ER membrane and thereby regulate the retention of ER resident proteins. May be involved in the recycling of the translocation apparatus after completion of the translocation process or may function as a membrane-bound chaperone facilitating folding of translocated proteins.</text>
</comment>
<dbReference type="Pfam" id="PF03896">
    <property type="entry name" value="TRAP_alpha"/>
    <property type="match status" value="1"/>
</dbReference>
<evidence type="ECO:0000256" key="4">
    <source>
        <dbReference type="ARBA" id="ARBA00022692"/>
    </source>
</evidence>
<feature type="compositionally biased region" description="Polar residues" evidence="12">
    <location>
        <begin position="95"/>
        <end position="112"/>
    </location>
</feature>
<feature type="transmembrane region" description="Helical" evidence="13">
    <location>
        <begin position="649"/>
        <end position="667"/>
    </location>
</feature>
<evidence type="ECO:0000256" key="11">
    <source>
        <dbReference type="ARBA" id="ARBA00031071"/>
    </source>
</evidence>
<feature type="compositionally biased region" description="Polar residues" evidence="12">
    <location>
        <begin position="1"/>
        <end position="17"/>
    </location>
</feature>
<keyword evidence="7 13" id="KW-1133">Transmembrane helix</keyword>
<evidence type="ECO:0000256" key="5">
    <source>
        <dbReference type="ARBA" id="ARBA00022729"/>
    </source>
</evidence>
<dbReference type="WBParaSite" id="SRAE_2000104800.1">
    <property type="protein sequence ID" value="SRAE_2000104800.1"/>
    <property type="gene ID" value="WBGene00261248"/>
</dbReference>
<comment type="subcellular location">
    <subcellularLocation>
        <location evidence="1">Endoplasmic reticulum membrane</location>
        <topology evidence="1">Single-pass type I membrane protein</topology>
    </subcellularLocation>
</comment>
<feature type="compositionally biased region" description="Polar residues" evidence="12">
    <location>
        <begin position="307"/>
        <end position="323"/>
    </location>
</feature>
<name>A0A090LE07_STRRB</name>
<comment type="subunit">
    <text evidence="10">Heterotetramer of TRAP-alpha, TRAP-beta, TRAP-delta and TRAP-gamma. Interacts with palmitoylated calnexin (CALX), the interaction is required for efficient folding of glycosylated proteins.</text>
</comment>
<accession>A0A090LE07</accession>
<dbReference type="Proteomes" id="UP000035682">
    <property type="component" value="Unplaced"/>
</dbReference>
<sequence length="735" mass="83072">MPNPSDSARTNSNSNTNIPPKSSRKRRSEIESLEQKNNKSELTRETVLANIIEGEDKSSNSPVTCQSIKRRKEGEEKIVDDLRCEEEFNVDDSPSRSMNLKNTGKETASGRSDSLDDKIVSVNNDEDLPFSFIKSPNCYSIDYDVTSDASMRNPNLVHLPEYYYYGNSYDVIDLMYKKSEIYPKAYAPGKPMVTEISLGNRITILCWLMEIAFEEQQTKIQPSVYQLLAGACIKLASKIEEVIPITGESLVSKCGDAFSLKQLIKTEAVVTHVLEFSVNPLTTLHFIDLYFRIISFTCDMQSCITPSGSESPLKTNNDDPSISTERDSVNNSPVSSTTSSQSDSSLNNENKVSDDIDHLYFSESPIILQDELIHYYISSAAVADFVTLTNPHLCYDPSKLAAAILYAQFSDFDGYLNFSRYKKEDIEEEYRYIKPFFEHIDKIVEEYKIKYEYLVDQAHKSLEGNRNEVTEELSLLVILCFTSVIFLSAEDAVESEEPVQQQEGQTIKVPQYPSSPDVKTTFLIRSPVDAQMTKELYAGSDAEFVIGFQNKGDKDFHVLYSEASFRHPMDFRQIFQNFSTPNYEQIVRSKDEGTFDLSIVPHPYFAGNPLTLTIDIYYHDSDKVQYKTNIFNSTVFVVKDTTGFSFQNISLFFTLVGIVGGIGYLVYTQFMTGGERTTARKVPVEVGTSSDEVDYEWIPKDILNKGKDGNASSNPNSPKTPKEDKKLKKKARRAD</sequence>
<feature type="region of interest" description="Disordered" evidence="12">
    <location>
        <begin position="307"/>
        <end position="348"/>
    </location>
</feature>
<feature type="region of interest" description="Disordered" evidence="12">
    <location>
        <begin position="702"/>
        <end position="735"/>
    </location>
</feature>
<evidence type="ECO:0000313" key="15">
    <source>
        <dbReference type="EMBL" id="CEF66378.2"/>
    </source>
</evidence>
<evidence type="ECO:0000259" key="14">
    <source>
        <dbReference type="Pfam" id="PF00134"/>
    </source>
</evidence>
<feature type="region of interest" description="Disordered" evidence="12">
    <location>
        <begin position="1"/>
        <end position="45"/>
    </location>
</feature>
<feature type="region of interest" description="Disordered" evidence="12">
    <location>
        <begin position="89"/>
        <end position="113"/>
    </location>
</feature>
<keyword evidence="4 13" id="KW-0812">Transmembrane</keyword>
<dbReference type="AlphaFoldDB" id="A0A090LE07"/>
<dbReference type="SUPFAM" id="SSF47954">
    <property type="entry name" value="Cyclin-like"/>
    <property type="match status" value="2"/>
</dbReference>
<keyword evidence="5" id="KW-0732">Signal</keyword>
<dbReference type="PANTHER" id="PTHR12924:SF0">
    <property type="entry name" value="TRANSLOCON-ASSOCIATED PROTEIN SUBUNIT ALPHA"/>
    <property type="match status" value="1"/>
</dbReference>
<dbReference type="InterPro" id="IPR005595">
    <property type="entry name" value="TRAP_alpha"/>
</dbReference>
<dbReference type="Gene3D" id="1.10.472.10">
    <property type="entry name" value="Cyclin-like"/>
    <property type="match status" value="1"/>
</dbReference>
<evidence type="ECO:0000256" key="2">
    <source>
        <dbReference type="ARBA" id="ARBA00006776"/>
    </source>
</evidence>
<keyword evidence="16" id="KW-1185">Reference proteome</keyword>
<keyword evidence="8 13" id="KW-0472">Membrane</keyword>
<feature type="compositionally biased region" description="Low complexity" evidence="12">
    <location>
        <begin position="329"/>
        <end position="345"/>
    </location>
</feature>
<dbReference type="RefSeq" id="XP_024505578.1">
    <property type="nucleotide sequence ID" value="XM_024651953.1"/>
</dbReference>
<dbReference type="OrthoDB" id="1926781at2759"/>
<organism evidence="15">
    <name type="scientific">Strongyloides ratti</name>
    <name type="common">Parasitic roundworm</name>
    <dbReference type="NCBI Taxonomy" id="34506"/>
    <lineage>
        <taxon>Eukaryota</taxon>
        <taxon>Metazoa</taxon>
        <taxon>Ecdysozoa</taxon>
        <taxon>Nematoda</taxon>
        <taxon>Chromadorea</taxon>
        <taxon>Rhabditida</taxon>
        <taxon>Tylenchina</taxon>
        <taxon>Panagrolaimomorpha</taxon>
        <taxon>Strongyloidoidea</taxon>
        <taxon>Strongyloididae</taxon>
        <taxon>Strongyloides</taxon>
    </lineage>
</organism>
<keyword evidence="6" id="KW-0256">Endoplasmic reticulum</keyword>
<dbReference type="GeneID" id="36378742"/>
<comment type="similarity">
    <text evidence="2">Belongs to the TRAP-alpha family.</text>
</comment>
<dbReference type="PANTHER" id="PTHR12924">
    <property type="entry name" value="TRANSLOCON-ASSOCIATED PROTEIN, ALPHA SUBUNIT"/>
    <property type="match status" value="1"/>
</dbReference>
<evidence type="ECO:0000256" key="8">
    <source>
        <dbReference type="ARBA" id="ARBA00023136"/>
    </source>
</evidence>
<dbReference type="EMBL" id="LN609529">
    <property type="protein sequence ID" value="CEF66378.2"/>
    <property type="molecule type" value="Genomic_DNA"/>
</dbReference>